<evidence type="ECO:0000313" key="1">
    <source>
        <dbReference type="EMBL" id="QHT92217.1"/>
    </source>
</evidence>
<reference evidence="1" key="1">
    <citation type="journal article" date="2020" name="Nature">
        <title>Giant virus diversity and host interactions through global metagenomics.</title>
        <authorList>
            <person name="Schulz F."/>
            <person name="Roux S."/>
            <person name="Paez-Espino D."/>
            <person name="Jungbluth S."/>
            <person name="Walsh D.A."/>
            <person name="Denef V.J."/>
            <person name="McMahon K.D."/>
            <person name="Konstantinidis K.T."/>
            <person name="Eloe-Fadrosh E.A."/>
            <person name="Kyrpides N.C."/>
            <person name="Woyke T."/>
        </authorList>
    </citation>
    <scope>NUCLEOTIDE SEQUENCE</scope>
    <source>
        <strain evidence="1">GVMAG-M-3300023184-88</strain>
    </source>
</reference>
<organism evidence="1">
    <name type="scientific">viral metagenome</name>
    <dbReference type="NCBI Taxonomy" id="1070528"/>
    <lineage>
        <taxon>unclassified sequences</taxon>
        <taxon>metagenomes</taxon>
        <taxon>organismal metagenomes</taxon>
    </lineage>
</organism>
<name>A0A6C0IK02_9ZZZZ</name>
<protein>
    <submittedName>
        <fullName evidence="1">Uncharacterized protein</fullName>
    </submittedName>
</protein>
<dbReference type="EMBL" id="MN740182">
    <property type="protein sequence ID" value="QHT92217.1"/>
    <property type="molecule type" value="Genomic_DNA"/>
</dbReference>
<sequence length="136" mass="15296">MHYSNQLPIIQEDANMPVLAENDSDEEYADMPPLVPVEVLNDNLEDDEMPELMPALVAGPNVSELADQFINNLQIGDTFKTSANYHVIYQGKREDEELYDFQILDLNSGQTYDTHYSKLGTYVSMGLHEKVNAPSG</sequence>
<dbReference type="AlphaFoldDB" id="A0A6C0IK02"/>
<proteinExistence type="predicted"/>
<accession>A0A6C0IK02</accession>